<keyword evidence="1" id="KW-0175">Coiled coil</keyword>
<reference evidence="6" key="1">
    <citation type="journal article" date="2012" name="PLoS Genet.">
        <title>The genomes of the fungal plant pathogens Cladosporium fulvum and Dothistroma septosporum reveal adaptation to different hosts and lifestyles but also signatures of common ancestry.</title>
        <authorList>
            <person name="de Wit P.J.G.M."/>
            <person name="van der Burgt A."/>
            <person name="Oekmen B."/>
            <person name="Stergiopoulos I."/>
            <person name="Abd-Elsalam K.A."/>
            <person name="Aerts A.L."/>
            <person name="Bahkali A.H."/>
            <person name="Beenen H.G."/>
            <person name="Chettri P."/>
            <person name="Cox M.P."/>
            <person name="Datema E."/>
            <person name="de Vries R.P."/>
            <person name="Dhillon B."/>
            <person name="Ganley A.R."/>
            <person name="Griffiths S.A."/>
            <person name="Guo Y."/>
            <person name="Hamelin R.C."/>
            <person name="Henrissat B."/>
            <person name="Kabir M.S."/>
            <person name="Jashni M.K."/>
            <person name="Kema G."/>
            <person name="Klaubauf S."/>
            <person name="Lapidus A."/>
            <person name="Levasseur A."/>
            <person name="Lindquist E."/>
            <person name="Mehrabi R."/>
            <person name="Ohm R.A."/>
            <person name="Owen T.J."/>
            <person name="Salamov A."/>
            <person name="Schwelm A."/>
            <person name="Schijlen E."/>
            <person name="Sun H."/>
            <person name="van den Burg H.A."/>
            <person name="van Ham R.C.H.J."/>
            <person name="Zhang S."/>
            <person name="Goodwin S.B."/>
            <person name="Grigoriev I.V."/>
            <person name="Collemare J."/>
            <person name="Bradshaw R.E."/>
        </authorList>
    </citation>
    <scope>NUCLEOTIDE SEQUENCE [LARGE SCALE GENOMIC DNA]</scope>
    <source>
        <strain evidence="6">NZE10 / CBS 128990</strain>
    </source>
</reference>
<dbReference type="Pfam" id="PF14613">
    <property type="entry name" value="HAM1_C"/>
    <property type="match status" value="1"/>
</dbReference>
<dbReference type="OMA" id="NTWHEAP"/>
<dbReference type="InterPro" id="IPR045967">
    <property type="entry name" value="HAM1-like_N"/>
</dbReference>
<feature type="domain" description="HAM1-like N-terminal" evidence="4">
    <location>
        <begin position="1"/>
        <end position="627"/>
    </location>
</feature>
<dbReference type="EMBL" id="KB446536">
    <property type="protein sequence ID" value="EME47630.1"/>
    <property type="molecule type" value="Genomic_DNA"/>
</dbReference>
<evidence type="ECO:0000259" key="4">
    <source>
        <dbReference type="Pfam" id="PF19343"/>
    </source>
</evidence>
<dbReference type="AlphaFoldDB" id="N1PZ46"/>
<organism evidence="5 6">
    <name type="scientific">Dothistroma septosporum (strain NZE10 / CBS 128990)</name>
    <name type="common">Red band needle blight fungus</name>
    <name type="synonym">Mycosphaerella pini</name>
    <dbReference type="NCBI Taxonomy" id="675120"/>
    <lineage>
        <taxon>Eukaryota</taxon>
        <taxon>Fungi</taxon>
        <taxon>Dikarya</taxon>
        <taxon>Ascomycota</taxon>
        <taxon>Pezizomycotina</taxon>
        <taxon>Dothideomycetes</taxon>
        <taxon>Dothideomycetidae</taxon>
        <taxon>Mycosphaerellales</taxon>
        <taxon>Mycosphaerellaceae</taxon>
        <taxon>Dothistroma</taxon>
    </lineage>
</organism>
<feature type="region of interest" description="Disordered" evidence="2">
    <location>
        <begin position="796"/>
        <end position="917"/>
    </location>
</feature>
<dbReference type="PANTHER" id="PTHR31138">
    <property type="entry name" value="CHROMOSOME 19, WHOLE GENOME SHOTGUN SEQUENCE"/>
    <property type="match status" value="1"/>
</dbReference>
<evidence type="ECO:0000259" key="3">
    <source>
        <dbReference type="Pfam" id="PF14613"/>
    </source>
</evidence>
<feature type="compositionally biased region" description="Polar residues" evidence="2">
    <location>
        <begin position="906"/>
        <end position="917"/>
    </location>
</feature>
<feature type="region of interest" description="Disordered" evidence="2">
    <location>
        <begin position="214"/>
        <end position="287"/>
    </location>
</feature>
<proteinExistence type="predicted"/>
<gene>
    <name evidence="5" type="ORF">DOTSEDRAFT_69547</name>
</gene>
<dbReference type="STRING" id="675120.N1PZ46"/>
<feature type="coiled-coil region" evidence="1">
    <location>
        <begin position="722"/>
        <end position="749"/>
    </location>
</feature>
<dbReference type="InterPro" id="IPR027842">
    <property type="entry name" value="HAM1-like_C"/>
</dbReference>
<keyword evidence="6" id="KW-1185">Reference proteome</keyword>
<evidence type="ECO:0000256" key="2">
    <source>
        <dbReference type="SAM" id="MobiDB-lite"/>
    </source>
</evidence>
<evidence type="ECO:0000313" key="6">
    <source>
        <dbReference type="Proteomes" id="UP000016933"/>
    </source>
</evidence>
<dbReference type="PANTHER" id="PTHR31138:SF1">
    <property type="entry name" value="PDZ DOMAIN-CONTAINING PROTEIN"/>
    <property type="match status" value="1"/>
</dbReference>
<feature type="compositionally biased region" description="Polar residues" evidence="2">
    <location>
        <begin position="243"/>
        <end position="257"/>
    </location>
</feature>
<protein>
    <submittedName>
        <fullName evidence="5">Uncharacterized protein</fullName>
    </submittedName>
</protein>
<evidence type="ECO:0000313" key="5">
    <source>
        <dbReference type="EMBL" id="EME47630.1"/>
    </source>
</evidence>
<dbReference type="eggNOG" id="ENOG502QYDH">
    <property type="taxonomic scope" value="Eukaryota"/>
</dbReference>
<sequence length="917" mass="101095">MTSKAVNVPTDLKVKEKDINAKLQLYGIYAAFANGKVPSNKQIDVAMNSALEWQGLKSPSGKLSQDGKLLVADLRDVIEKAKHLLLSKNQGNLLQDFIWQTQQIGAGDAQGVKPPLDKDTAKQHGNEALEGLRTLGQLIITNGQFRKLLQDAITLFRDIAGDAAQKAATKVNPDDEQLAQIDKPAEDNTWHEAPDLSGANIKQQIRSQVPIGKKDLQDAAGDATQAAHPSGSREPADAANLAAQEQRQGQQGTSLDPSSGAGAAAGTLKDRLDQNVDEDKKQQAREYRDRAREYFKGKMPQERREQIVYRLKKMIVEIQGHQDYQQAIDTLLRLAEQYGGHTKDVAAQSQGAVQGAHSQDSLQTAETDLRKLLERFANSTSFDDLFDSINQIYRDADRDPELKGFFRDTDRFIRKCLKEQGYVLQDESNQQWNKLYDQGQFLLRDRYRSHTDRIVDETKFLADQFDQDPQNQAFARSMEKLFKDLGNDADGKPEFKPHLVKDLTEILIPAFFEHVRYVPIPRIEYSDHMVDAVVENLVIEGDNLAPNVAEFGSDNYWRWGRKGAQSKNKNKVMISVSGIQMDLRDVAYYIKKKEGFPGVTDKGVMDVFLGGTGLSFKIAMETADKSDNAHFFKINKVDVDIKNINIKLKQSNHKLLFGLFKPLLLKVMRPVLLKVVEKQLRDNVAQLDAMLYRVKKEADRAAEEIKNNPDPDNVQNIYQRYFNAFQKQMSKGQQKKEELKEQAADKKVNVAVTQHDSMFKNIELPGGISTKATEYKNLAAKGDKWESPVFSIGSARESSNLASVSEPRRKPHSTAQGAVRGGNHPNAIGSGTSNGSAVAGGPGSGAIAGGLVGGQGAAPTSADVDPRGPNGSAGFSNQVNDAFKPTTDLGLNQPGAAGADEGHTTLGRSNPVLQGNV</sequence>
<dbReference type="Proteomes" id="UP000016933">
    <property type="component" value="Unassembled WGS sequence"/>
</dbReference>
<feature type="compositionally biased region" description="Gly residues" evidence="2">
    <location>
        <begin position="838"/>
        <end position="856"/>
    </location>
</feature>
<dbReference type="Pfam" id="PF19343">
    <property type="entry name" value="HAM1_N"/>
    <property type="match status" value="1"/>
</dbReference>
<evidence type="ECO:0000256" key="1">
    <source>
        <dbReference type="SAM" id="Coils"/>
    </source>
</evidence>
<feature type="compositionally biased region" description="Basic and acidic residues" evidence="2">
    <location>
        <begin position="268"/>
        <end position="287"/>
    </location>
</feature>
<feature type="domain" description="HAM1-like C-terminal" evidence="3">
    <location>
        <begin position="639"/>
        <end position="801"/>
    </location>
</feature>
<name>N1PZ46_DOTSN</name>
<dbReference type="OrthoDB" id="19394at2759"/>
<reference evidence="5 6" key="2">
    <citation type="journal article" date="2012" name="PLoS Pathog.">
        <title>Diverse lifestyles and strategies of plant pathogenesis encoded in the genomes of eighteen Dothideomycetes fungi.</title>
        <authorList>
            <person name="Ohm R.A."/>
            <person name="Feau N."/>
            <person name="Henrissat B."/>
            <person name="Schoch C.L."/>
            <person name="Horwitz B.A."/>
            <person name="Barry K.W."/>
            <person name="Condon B.J."/>
            <person name="Copeland A.C."/>
            <person name="Dhillon B."/>
            <person name="Glaser F."/>
            <person name="Hesse C.N."/>
            <person name="Kosti I."/>
            <person name="LaButti K."/>
            <person name="Lindquist E.A."/>
            <person name="Lucas S."/>
            <person name="Salamov A.A."/>
            <person name="Bradshaw R.E."/>
            <person name="Ciuffetti L."/>
            <person name="Hamelin R.C."/>
            <person name="Kema G.H.J."/>
            <person name="Lawrence C."/>
            <person name="Scott J.A."/>
            <person name="Spatafora J.W."/>
            <person name="Turgeon B.G."/>
            <person name="de Wit P.J.G.M."/>
            <person name="Zhong S."/>
            <person name="Goodwin S.B."/>
            <person name="Grigoriev I.V."/>
        </authorList>
    </citation>
    <scope>NUCLEOTIDE SEQUENCE [LARGE SCALE GENOMIC DNA]</scope>
    <source>
        <strain evidence="6">NZE10 / CBS 128990</strain>
    </source>
</reference>
<dbReference type="Gene3D" id="3.15.10.10">
    <property type="entry name" value="Bactericidal permeability-increasing protein, domain 1"/>
    <property type="match status" value="1"/>
</dbReference>
<dbReference type="HOGENOM" id="CLU_007183_1_0_1"/>
<accession>N1PZ46</accession>